<keyword evidence="2" id="KW-1185">Reference proteome</keyword>
<accession>A0A1H3L4N8</accession>
<gene>
    <name evidence="1" type="ORF">SAMN05421881_104520</name>
</gene>
<reference evidence="1 2" key="1">
    <citation type="submission" date="2016-10" db="EMBL/GenBank/DDBJ databases">
        <authorList>
            <person name="de Groot N.N."/>
        </authorList>
    </citation>
    <scope>NUCLEOTIDE SEQUENCE [LARGE SCALE GENOMIC DNA]</scope>
    <source>
        <strain evidence="1 2">Nm1</strain>
    </source>
</reference>
<dbReference type="AlphaFoldDB" id="A0A1H3L4N8"/>
<dbReference type="Proteomes" id="UP000198640">
    <property type="component" value="Unassembled WGS sequence"/>
</dbReference>
<organism evidence="1 2">
    <name type="scientific">Nitrosomonas halophila</name>
    <dbReference type="NCBI Taxonomy" id="44576"/>
    <lineage>
        <taxon>Bacteria</taxon>
        <taxon>Pseudomonadati</taxon>
        <taxon>Pseudomonadota</taxon>
        <taxon>Betaproteobacteria</taxon>
        <taxon>Nitrosomonadales</taxon>
        <taxon>Nitrosomonadaceae</taxon>
        <taxon>Nitrosomonas</taxon>
    </lineage>
</organism>
<dbReference type="STRING" id="44576.SAMN05421881_104520"/>
<evidence type="ECO:0000313" key="1">
    <source>
        <dbReference type="EMBL" id="SDY59487.1"/>
    </source>
</evidence>
<proteinExistence type="predicted"/>
<dbReference type="EMBL" id="FNOY01000045">
    <property type="protein sequence ID" value="SDY59487.1"/>
    <property type="molecule type" value="Genomic_DNA"/>
</dbReference>
<name>A0A1H3L4N8_9PROT</name>
<evidence type="ECO:0000313" key="2">
    <source>
        <dbReference type="Proteomes" id="UP000198640"/>
    </source>
</evidence>
<sequence length="59" mass="6775">MGRRVPFKEIADPEMPVWAREGDPVFGSWRKASYRRLAMSGNIWHGPILKILEGLKHEG</sequence>
<protein>
    <submittedName>
        <fullName evidence="1">Uncharacterized protein</fullName>
    </submittedName>
</protein>